<dbReference type="SUPFAM" id="SSF69279">
    <property type="entry name" value="Phage tail proteins"/>
    <property type="match status" value="1"/>
</dbReference>
<evidence type="ECO:0000313" key="1">
    <source>
        <dbReference type="EMBL" id="CAB5222249.1"/>
    </source>
</evidence>
<accession>A0A6J7WVV0</accession>
<dbReference type="EMBL" id="LR798301">
    <property type="protein sequence ID" value="CAB5222249.1"/>
    <property type="molecule type" value="Genomic_DNA"/>
</dbReference>
<proteinExistence type="predicted"/>
<evidence type="ECO:0008006" key="2">
    <source>
        <dbReference type="Google" id="ProtNLM"/>
    </source>
</evidence>
<protein>
    <recommendedName>
        <fullName evidence="2">Tail protein</fullName>
    </recommendedName>
</protein>
<reference evidence="1" key="1">
    <citation type="submission" date="2020-05" db="EMBL/GenBank/DDBJ databases">
        <authorList>
            <person name="Chiriac C."/>
            <person name="Salcher M."/>
            <person name="Ghai R."/>
            <person name="Kavagutti S V."/>
        </authorList>
    </citation>
    <scope>NUCLEOTIDE SEQUENCE</scope>
</reference>
<organism evidence="1">
    <name type="scientific">uncultured Caudovirales phage</name>
    <dbReference type="NCBI Taxonomy" id="2100421"/>
    <lineage>
        <taxon>Viruses</taxon>
        <taxon>Duplodnaviria</taxon>
        <taxon>Heunggongvirae</taxon>
        <taxon>Uroviricota</taxon>
        <taxon>Caudoviricetes</taxon>
        <taxon>Peduoviridae</taxon>
        <taxon>Maltschvirus</taxon>
        <taxon>Maltschvirus maltsch</taxon>
    </lineage>
</organism>
<gene>
    <name evidence="1" type="ORF">UFOVP361_49</name>
</gene>
<sequence length="391" mass="43773">MITTSLNPLGISWNVSINNVPVALTDIQKVVIDYQENNHDIAFIEFIGVNSTIIGSYLDKPVTISLVINGGAYQTFYGYIKNIEGNSTTYLGTVNFSPFQTLRATCFGASYILRKKQNKVWNNVTLKDIVNDIAESNRFSYDVPNDTFVFTRLMQSNKSTWKFLVDIAKQLNYAVSCHGTNIHIWNPLKALGRQTTYTSLEGFDKSKKTYKPSPGTIIKFVPTIGNSTTEETRTDVSAHVLDSSGSISTINSEDIEYSAGFGQNLDTQYTNELALNLPSIELAQRIAQAKKESKGFTYHAIVDIVTDPNIVPGSIVKVQGYGLYFDGFWYVKTVRHELQSESLISVLSLIKDSNSYEVTILPNIQKYTKIENTALINDMWVAQTESFNVYN</sequence>
<name>A0A6J7WVV0_9CAUD</name>